<dbReference type="InterPro" id="IPR016024">
    <property type="entry name" value="ARM-type_fold"/>
</dbReference>
<dbReference type="Gene3D" id="3.40.50.1110">
    <property type="entry name" value="SGNH hydrolase"/>
    <property type="match status" value="1"/>
</dbReference>
<keyword evidence="2 5" id="KW-0479">Metal-binding</keyword>
<dbReference type="Proteomes" id="UP000324479">
    <property type="component" value="Unassembled WGS sequence"/>
</dbReference>
<dbReference type="Pfam" id="PF13472">
    <property type="entry name" value="Lipase_GDSL_2"/>
    <property type="match status" value="1"/>
</dbReference>
<dbReference type="SUPFAM" id="SSF48371">
    <property type="entry name" value="ARM repeat"/>
    <property type="match status" value="1"/>
</dbReference>
<dbReference type="RefSeq" id="WP_161604744.1">
    <property type="nucleotide sequence ID" value="NZ_VWOX01000022.1"/>
</dbReference>
<evidence type="ECO:0000313" key="8">
    <source>
        <dbReference type="EMBL" id="KAA5539065.1"/>
    </source>
</evidence>
<protein>
    <recommendedName>
        <fullName evidence="7">Cytochrome c domain-containing protein</fullName>
    </recommendedName>
</protein>
<evidence type="ECO:0000256" key="3">
    <source>
        <dbReference type="ARBA" id="ARBA00023004"/>
    </source>
</evidence>
<keyword evidence="4" id="KW-0186">Copper</keyword>
<dbReference type="CDD" id="cd01834">
    <property type="entry name" value="SGNH_hydrolase_like_2"/>
    <property type="match status" value="1"/>
</dbReference>
<dbReference type="CDD" id="cd04233">
    <property type="entry name" value="Auracyanin"/>
    <property type="match status" value="1"/>
</dbReference>
<feature type="region of interest" description="Disordered" evidence="6">
    <location>
        <begin position="79"/>
        <end position="116"/>
    </location>
</feature>
<dbReference type="GO" id="GO:0020037">
    <property type="term" value="F:heme binding"/>
    <property type="evidence" value="ECO:0007669"/>
    <property type="project" value="InterPro"/>
</dbReference>
<dbReference type="GO" id="GO:0016788">
    <property type="term" value="F:hydrolase activity, acting on ester bonds"/>
    <property type="evidence" value="ECO:0007669"/>
    <property type="project" value="UniProtKB-ARBA"/>
</dbReference>
<dbReference type="EMBL" id="VWOX01000022">
    <property type="protein sequence ID" value="KAA5539065.1"/>
    <property type="molecule type" value="Genomic_DNA"/>
</dbReference>
<name>A0A5M6D1S4_9BACT</name>
<dbReference type="Gene3D" id="1.10.760.10">
    <property type="entry name" value="Cytochrome c-like domain"/>
    <property type="match status" value="1"/>
</dbReference>
<dbReference type="NCBIfam" id="TIGR02604">
    <property type="entry name" value="Piru_Ver_Nterm"/>
    <property type="match status" value="1"/>
</dbReference>
<sequence length="1357" mass="151601">MAIPRPATACLPIPPPTVPNLSKPMPTRRDHLPGNLAHPSSIFRRILAHVCIGLRHFAFAFACVFCTASFPVAIAGPQDEGSAKPAEAKRGRKPAKQVDARNTSTGKPDPPRDPELEKFGIYQKTAPRAEAAPPVATTLPMQLQQGDRIALIGNSLLERSQQFGHLEAMIQQAHPDLQLSVRHLAWSGDEVDLQPRPDNFADTFQHLTHERADVIFAAFGLNESFAGETGLDSFRDSLTNFLQQLKSKAFNGQSAARIVLVSPVANENLPDVRAADRNNQSLARYVEVMSEVAAEQQVGFADVFQPTRSTLASMGSDYTINGVHLNEAGDHLFSSLLFQNTFGHDPPPVKPALRAVIADKNRQFFRRFRPLNTFYYTGGRNQTYGYLDFLPAMRNFDQMVANRDQRIWEIASGQSDSTEIDDGNLAPMPETKQSRGANQWLTAEDERRAFQVDPRFEVNLFAGEEQFPEIANPIQMRWDSRGRLWVSCSTTYPHVYPGKEPNDKLVILEDTDGDGRADRSKVFADDLHVPLSFAFGDGGVYVSEQPNLSFLKDTDGDDVADVHRVVLSGFGTEDSHHSLHDFSWTPDGDLIFRESIFHHSQVETPYGPVRQQNSGWFRFEPRTGRLVSFGTYHSTNPWGVTFDDWGQHLASHPVYAEAFHSLDPPYPVQHPRPTGLQAYSGVCGHQMVDFSTFPEETQGGFIKVRYKPTNRVEIHRWIEGDYGYSEEYVGDLLFSTNLSFIPVDLQWGPRGALYVCDWYNPIKGHAQYSLRDPRRDRDSGRIWRITAKGQPLLDPPSIADASIDDLLSLLKRRETQIRQWAKRELRQRDPADVLPRLDQWVQALNADDARFRHHQMEAVWTYRWIGLVGLPSSVDPSSDPRPDRAIGGDLATDSDESLRIATSTLQDLLGCDEAHARAAATQQLRYWHPYLPQAIRLLNQSARDPNGIVRMQAVIAATYIGTREALEAILDVFQYPRDGHLQYAISCALGSRTLRPFWESEDRYGIATLLQQAAKDRTIKEPTPSASEAQFDSQQDLNVIKISCIPEKMLFSVDRIDARPGQSVKIVFTNPDATDHNLVLLRPGALAEVGMAANEMAKDPRNAKSDFIPREKSNLILHASPMIGPTRSSLIHVLRFKAPTEPGVYPYVCTFPGHWVVMNGVMVVAKNADTADRMLADHQPTVVREWTMKDFADFNADHPATDEDSLMQGAMAFVKARCNQCHVVGGHGVNLGPDLVASVKQLRGTELLRQMLEPSSKIHPDHQSYRFLLVDGRVVTGVIVEESNKAYRVATNLLTPNSLTNIRKRDVDVKIKSDVSPMPTGLLNVLTRDEIENLHAFLQAGGEIPGHSHHHEAAGGD</sequence>
<evidence type="ECO:0000259" key="7">
    <source>
        <dbReference type="PROSITE" id="PS51007"/>
    </source>
</evidence>
<dbReference type="InterPro" id="IPR011041">
    <property type="entry name" value="Quinoprot_gluc/sorb_DH_b-prop"/>
</dbReference>
<dbReference type="Gene3D" id="2.120.10.30">
    <property type="entry name" value="TolB, C-terminal domain"/>
    <property type="match status" value="1"/>
</dbReference>
<feature type="region of interest" description="Disordered" evidence="6">
    <location>
        <begin position="13"/>
        <end position="33"/>
    </location>
</feature>
<organism evidence="8 9">
    <name type="scientific">Roseiconus nitratireducens</name>
    <dbReference type="NCBI Taxonomy" id="2605748"/>
    <lineage>
        <taxon>Bacteria</taxon>
        <taxon>Pseudomonadati</taxon>
        <taxon>Planctomycetota</taxon>
        <taxon>Planctomycetia</taxon>
        <taxon>Pirellulales</taxon>
        <taxon>Pirellulaceae</taxon>
        <taxon>Roseiconus</taxon>
    </lineage>
</organism>
<dbReference type="Pfam" id="PF23500">
    <property type="entry name" value="DUF7133"/>
    <property type="match status" value="1"/>
</dbReference>
<keyword evidence="9" id="KW-1185">Reference proteome</keyword>
<dbReference type="SUPFAM" id="SSF46626">
    <property type="entry name" value="Cytochrome c"/>
    <property type="match status" value="1"/>
</dbReference>
<evidence type="ECO:0000313" key="9">
    <source>
        <dbReference type="Proteomes" id="UP000324479"/>
    </source>
</evidence>
<evidence type="ECO:0000256" key="4">
    <source>
        <dbReference type="ARBA" id="ARBA00023008"/>
    </source>
</evidence>
<dbReference type="PROSITE" id="PS51007">
    <property type="entry name" value="CYTC"/>
    <property type="match status" value="1"/>
</dbReference>
<keyword evidence="1 5" id="KW-0349">Heme</keyword>
<accession>A0A5M6D1S4</accession>
<dbReference type="NCBIfam" id="TIGR02603">
    <property type="entry name" value="CxxCH_TIGR02603"/>
    <property type="match status" value="1"/>
</dbReference>
<dbReference type="InterPro" id="IPR055557">
    <property type="entry name" value="DUF7133"/>
</dbReference>
<dbReference type="PANTHER" id="PTHR33546:SF1">
    <property type="entry name" value="LARGE, MULTIFUNCTIONAL SECRETED PROTEIN"/>
    <property type="match status" value="1"/>
</dbReference>
<dbReference type="InterPro" id="IPR011989">
    <property type="entry name" value="ARM-like"/>
</dbReference>
<dbReference type="PROSITE" id="PS00196">
    <property type="entry name" value="COPPER_BLUE"/>
    <property type="match status" value="1"/>
</dbReference>
<dbReference type="InterPro" id="IPR028871">
    <property type="entry name" value="BlueCu_1_BS"/>
</dbReference>
<feature type="domain" description="Cytochrome c" evidence="7">
    <location>
        <begin position="1204"/>
        <end position="1342"/>
    </location>
</feature>
<dbReference type="InterPro" id="IPR009056">
    <property type="entry name" value="Cyt_c-like_dom"/>
</dbReference>
<comment type="caution">
    <text evidence="8">The sequence shown here is derived from an EMBL/GenBank/DDBJ whole genome shotgun (WGS) entry which is preliminary data.</text>
</comment>
<dbReference type="Gene3D" id="2.60.40.420">
    <property type="entry name" value="Cupredoxins - blue copper proteins"/>
    <property type="match status" value="1"/>
</dbReference>
<dbReference type="GO" id="GO:0009055">
    <property type="term" value="F:electron transfer activity"/>
    <property type="evidence" value="ECO:0007669"/>
    <property type="project" value="InterPro"/>
</dbReference>
<dbReference type="Gene3D" id="1.25.10.10">
    <property type="entry name" value="Leucine-rich Repeat Variant"/>
    <property type="match status" value="1"/>
</dbReference>
<dbReference type="InterPro" id="IPR008972">
    <property type="entry name" value="Cupredoxin"/>
</dbReference>
<dbReference type="InterPro" id="IPR036514">
    <property type="entry name" value="SGNH_hydro_sf"/>
</dbReference>
<dbReference type="InterPro" id="IPR013830">
    <property type="entry name" value="SGNH_hydro"/>
</dbReference>
<dbReference type="InterPro" id="IPR013428">
    <property type="entry name" value="Membrane-bound_put_N"/>
</dbReference>
<keyword evidence="3 5" id="KW-0408">Iron</keyword>
<proteinExistence type="predicted"/>
<dbReference type="InterPro" id="IPR011042">
    <property type="entry name" value="6-blade_b-propeller_TolB-like"/>
</dbReference>
<dbReference type="SUPFAM" id="SSF52266">
    <property type="entry name" value="SGNH hydrolase"/>
    <property type="match status" value="1"/>
</dbReference>
<gene>
    <name evidence="8" type="ORF">FYK55_25340</name>
</gene>
<evidence type="ECO:0000256" key="1">
    <source>
        <dbReference type="ARBA" id="ARBA00022617"/>
    </source>
</evidence>
<dbReference type="SUPFAM" id="SSF50952">
    <property type="entry name" value="Soluble quinoprotein glucose dehydrogenase"/>
    <property type="match status" value="1"/>
</dbReference>
<dbReference type="InterPro" id="IPR013427">
    <property type="entry name" value="Haem-bd_dom_put"/>
</dbReference>
<evidence type="ECO:0000256" key="5">
    <source>
        <dbReference type="PROSITE-ProRule" id="PRU00433"/>
    </source>
</evidence>
<dbReference type="SUPFAM" id="SSF49503">
    <property type="entry name" value="Cupredoxins"/>
    <property type="match status" value="1"/>
</dbReference>
<dbReference type="PANTHER" id="PTHR33546">
    <property type="entry name" value="LARGE, MULTIFUNCTIONAL SECRETED PROTEIN-RELATED"/>
    <property type="match status" value="1"/>
</dbReference>
<dbReference type="GO" id="GO:0046872">
    <property type="term" value="F:metal ion binding"/>
    <property type="evidence" value="ECO:0007669"/>
    <property type="project" value="UniProtKB-KW"/>
</dbReference>
<evidence type="ECO:0000256" key="6">
    <source>
        <dbReference type="SAM" id="MobiDB-lite"/>
    </source>
</evidence>
<dbReference type="InterPro" id="IPR036909">
    <property type="entry name" value="Cyt_c-like_dom_sf"/>
</dbReference>
<evidence type="ECO:0000256" key="2">
    <source>
        <dbReference type="ARBA" id="ARBA00022723"/>
    </source>
</evidence>
<reference evidence="8 9" key="1">
    <citation type="submission" date="2019-08" db="EMBL/GenBank/DDBJ databases">
        <authorList>
            <person name="Dhanesh K."/>
            <person name="Kumar G."/>
            <person name="Sasikala C."/>
            <person name="Venkata Ramana C."/>
        </authorList>
    </citation>
    <scope>NUCLEOTIDE SEQUENCE [LARGE SCALE GENOMIC DNA]</scope>
    <source>
        <strain evidence="8 9">JC645</strain>
    </source>
</reference>